<keyword evidence="2" id="KW-1185">Reference proteome</keyword>
<protein>
    <submittedName>
        <fullName evidence="1">Uncharacterized protein</fullName>
    </submittedName>
</protein>
<organism evidence="1 2">
    <name type="scientific">Trichuris suis</name>
    <name type="common">pig whipworm</name>
    <dbReference type="NCBI Taxonomy" id="68888"/>
    <lineage>
        <taxon>Eukaryota</taxon>
        <taxon>Metazoa</taxon>
        <taxon>Ecdysozoa</taxon>
        <taxon>Nematoda</taxon>
        <taxon>Enoplea</taxon>
        <taxon>Dorylaimia</taxon>
        <taxon>Trichinellida</taxon>
        <taxon>Trichuridae</taxon>
        <taxon>Trichuris</taxon>
    </lineage>
</organism>
<accession>A0A085LRS6</accession>
<proteinExistence type="predicted"/>
<name>A0A085LRS6_9BILA</name>
<sequence length="82" mass="9332">MRVHSLQQSPGEIALEEVLIREMGMEEGQDSKKAGFSRSRETLSRLLWTSKILSSPRDHLERPALAWLELTLSRLITDENVG</sequence>
<dbReference type="EMBL" id="KL363318">
    <property type="protein sequence ID" value="KFD47672.1"/>
    <property type="molecule type" value="Genomic_DNA"/>
</dbReference>
<dbReference type="Proteomes" id="UP000030764">
    <property type="component" value="Unassembled WGS sequence"/>
</dbReference>
<gene>
    <name evidence="1" type="ORF">M513_11463</name>
</gene>
<reference evidence="1 2" key="1">
    <citation type="journal article" date="2014" name="Nat. Genet.">
        <title>Genome and transcriptome of the porcine whipworm Trichuris suis.</title>
        <authorList>
            <person name="Jex A.R."/>
            <person name="Nejsum P."/>
            <person name="Schwarz E.M."/>
            <person name="Hu L."/>
            <person name="Young N.D."/>
            <person name="Hall R.S."/>
            <person name="Korhonen P.K."/>
            <person name="Liao S."/>
            <person name="Thamsborg S."/>
            <person name="Xia J."/>
            <person name="Xu P."/>
            <person name="Wang S."/>
            <person name="Scheerlinck J.P."/>
            <person name="Hofmann A."/>
            <person name="Sternberg P.W."/>
            <person name="Wang J."/>
            <person name="Gasser R.B."/>
        </authorList>
    </citation>
    <scope>NUCLEOTIDE SEQUENCE [LARGE SCALE GENOMIC DNA]</scope>
    <source>
        <strain evidence="1">DCEP-RM93M</strain>
    </source>
</reference>
<dbReference type="AlphaFoldDB" id="A0A085LRS6"/>
<evidence type="ECO:0000313" key="1">
    <source>
        <dbReference type="EMBL" id="KFD47672.1"/>
    </source>
</evidence>
<evidence type="ECO:0000313" key="2">
    <source>
        <dbReference type="Proteomes" id="UP000030764"/>
    </source>
</evidence>